<evidence type="ECO:0000313" key="1">
    <source>
        <dbReference type="EMBL" id="SPF37780.1"/>
    </source>
</evidence>
<dbReference type="EMBL" id="OMOD01000093">
    <property type="protein sequence ID" value="SPF37780.1"/>
    <property type="molecule type" value="Genomic_DNA"/>
</dbReference>
<gene>
    <name evidence="1" type="ORF">SBA1_1820003</name>
</gene>
<evidence type="ECO:0000313" key="2">
    <source>
        <dbReference type="Proteomes" id="UP000238701"/>
    </source>
</evidence>
<dbReference type="OrthoDB" id="7107950at2"/>
<accession>A0A2U3KE22</accession>
<dbReference type="AlphaFoldDB" id="A0A2U3KE22"/>
<proteinExistence type="predicted"/>
<reference evidence="2" key="1">
    <citation type="submission" date="2018-02" db="EMBL/GenBank/DDBJ databases">
        <authorList>
            <person name="Hausmann B."/>
        </authorList>
    </citation>
    <scope>NUCLEOTIDE SEQUENCE [LARGE SCALE GENOMIC DNA]</scope>
    <source>
        <strain evidence="2">Peat soil MAG SbA1</strain>
    </source>
</reference>
<protein>
    <submittedName>
        <fullName evidence="1">Uncharacterized protein</fullName>
    </submittedName>
</protein>
<name>A0A2U3KE22_9BACT</name>
<organism evidence="1 2">
    <name type="scientific">Candidatus Sulfotelmatobacter kueseliae</name>
    <dbReference type="NCBI Taxonomy" id="2042962"/>
    <lineage>
        <taxon>Bacteria</taxon>
        <taxon>Pseudomonadati</taxon>
        <taxon>Acidobacteriota</taxon>
        <taxon>Terriglobia</taxon>
        <taxon>Terriglobales</taxon>
        <taxon>Candidatus Korobacteraceae</taxon>
        <taxon>Candidatus Sulfotelmatobacter</taxon>
    </lineage>
</organism>
<dbReference type="Proteomes" id="UP000238701">
    <property type="component" value="Unassembled WGS sequence"/>
</dbReference>
<sequence>MDDVEFPGQPDTREPGMPEHLSTFHEKLSRYQTPTITDSICCWTDLLGFGSDLYGAKWEPSEALWISIFNRITEAHRDCYRKLDLLTEFALTLNDGIVRCCDLANIDHIDRLSMWFRECILTHNRINEREQRQQLPGARTVLAHGKKLIHGPSELTVEDFVLNYTKLDPSGPSRLPRKVAERIVASNPEPLQLNLAFSKAYILDRLGSRGGIKGGHFYIDEGVLQAIAHFAKTKPHLRAPIDREEGTSRLFAIPRQDDEYSQDDEYFHLGFRLQLPRISINTTEIETSVYRVVEFYPWDEPLPFTLPVV</sequence>